<accession>A0AAW0F197</accession>
<evidence type="ECO:0000313" key="1">
    <source>
        <dbReference type="EMBL" id="KAK7199854.1"/>
    </source>
</evidence>
<keyword evidence="2" id="KW-1185">Reference proteome</keyword>
<dbReference type="InterPro" id="IPR049760">
    <property type="entry name" value="DD_EFCAB10"/>
</dbReference>
<proteinExistence type="predicted"/>
<organism evidence="1 2">
    <name type="scientific">Novymonas esmeraldas</name>
    <dbReference type="NCBI Taxonomy" id="1808958"/>
    <lineage>
        <taxon>Eukaryota</taxon>
        <taxon>Discoba</taxon>
        <taxon>Euglenozoa</taxon>
        <taxon>Kinetoplastea</taxon>
        <taxon>Metakinetoplastina</taxon>
        <taxon>Trypanosomatida</taxon>
        <taxon>Trypanosomatidae</taxon>
        <taxon>Novymonas</taxon>
    </lineage>
</organism>
<name>A0AAW0F197_9TRYP</name>
<dbReference type="InterPro" id="IPR039879">
    <property type="entry name" value="EFC10"/>
</dbReference>
<dbReference type="EMBL" id="JAECZO010000002">
    <property type="protein sequence ID" value="KAK7199854.1"/>
    <property type="molecule type" value="Genomic_DNA"/>
</dbReference>
<dbReference type="SUPFAM" id="SSF47391">
    <property type="entry name" value="Dimerization-anchoring domain of cAMP-dependent PK regulatory subunit"/>
    <property type="match status" value="1"/>
</dbReference>
<dbReference type="PANTHER" id="PTHR21847">
    <property type="entry name" value="EF-HAND CALCIUM-BINDING DOMAIN-CONTAINING PROTEIN 10"/>
    <property type="match status" value="1"/>
</dbReference>
<gene>
    <name evidence="1" type="ORF">NESM_000033300</name>
</gene>
<dbReference type="CDD" id="cd22976">
    <property type="entry name" value="DD_EFCAB10"/>
    <property type="match status" value="1"/>
</dbReference>
<comment type="caution">
    <text evidence="1">The sequence shown here is derived from an EMBL/GenBank/DDBJ whole genome shotgun (WGS) entry which is preliminary data.</text>
</comment>
<evidence type="ECO:0000313" key="2">
    <source>
        <dbReference type="Proteomes" id="UP001430356"/>
    </source>
</evidence>
<evidence type="ECO:0008006" key="3">
    <source>
        <dbReference type="Google" id="ProtNLM"/>
    </source>
</evidence>
<dbReference type="AlphaFoldDB" id="A0AAW0F197"/>
<reference evidence="1 2" key="1">
    <citation type="journal article" date="2021" name="MBio">
        <title>A New Model Trypanosomatid, Novymonas esmeraldas: Genomic Perception of Its 'Candidatus Pandoraea novymonadis' Endosymbiont.</title>
        <authorList>
            <person name="Zakharova A."/>
            <person name="Saura A."/>
            <person name="Butenko A."/>
            <person name="Podesvova L."/>
            <person name="Warmusova S."/>
            <person name="Kostygov A.Y."/>
            <person name="Nenarokova A."/>
            <person name="Lukes J."/>
            <person name="Opperdoes F.R."/>
            <person name="Yurchenko V."/>
        </authorList>
    </citation>
    <scope>NUCLEOTIDE SEQUENCE [LARGE SCALE GENOMIC DNA]</scope>
    <source>
        <strain evidence="1 2">E262AT.01</strain>
    </source>
</reference>
<protein>
    <recommendedName>
        <fullName evidence="3">EF-hand domain-containing protein</fullName>
    </recommendedName>
</protein>
<dbReference type="Proteomes" id="UP001430356">
    <property type="component" value="Unassembled WGS sequence"/>
</dbReference>
<sequence>MAAVASGSGAASDAADPVQRTRRYIHDHKLNDLFGHLLQLVLYHRPDDPRTFLAEEVRKIRQEKVSSSLFTDRDLETMFEMIDVTAQRWITVAQLRNTCRNLATASSTSSGGGASGSGLTAEQEAAIAAAGDATGRVTMSRFKEVLSSLLLTKNMWS</sequence>
<dbReference type="PANTHER" id="PTHR21847:SF1">
    <property type="entry name" value="EF-HAND CALCIUM-BINDING DOMAIN-CONTAINING PROTEIN 10"/>
    <property type="match status" value="1"/>
</dbReference>